<evidence type="ECO:0000313" key="6">
    <source>
        <dbReference type="EMBL" id="GLR72406.1"/>
    </source>
</evidence>
<dbReference type="GO" id="GO:0043565">
    <property type="term" value="F:sequence-specific DNA binding"/>
    <property type="evidence" value="ECO:0007669"/>
    <property type="project" value="InterPro"/>
</dbReference>
<evidence type="ECO:0000256" key="3">
    <source>
        <dbReference type="ARBA" id="ARBA00023159"/>
    </source>
</evidence>
<dbReference type="Proteomes" id="UP001156601">
    <property type="component" value="Unassembled WGS sequence"/>
</dbReference>
<comment type="caution">
    <text evidence="6">The sequence shown here is derived from an EMBL/GenBank/DDBJ whole genome shotgun (WGS) entry which is preliminary data.</text>
</comment>
<dbReference type="Pfam" id="PF02311">
    <property type="entry name" value="AraC_binding"/>
    <property type="match status" value="1"/>
</dbReference>
<dbReference type="PANTHER" id="PTHR43280:SF28">
    <property type="entry name" value="HTH-TYPE TRANSCRIPTIONAL ACTIVATOR RHAS"/>
    <property type="match status" value="1"/>
</dbReference>
<dbReference type="SUPFAM" id="SSF51215">
    <property type="entry name" value="Regulatory protein AraC"/>
    <property type="match status" value="1"/>
</dbReference>
<proteinExistence type="predicted"/>
<keyword evidence="1" id="KW-0805">Transcription regulation</keyword>
<evidence type="ECO:0000256" key="1">
    <source>
        <dbReference type="ARBA" id="ARBA00023015"/>
    </source>
</evidence>
<feature type="domain" description="HTH araC/xylS-type" evidence="5">
    <location>
        <begin position="200"/>
        <end position="298"/>
    </location>
</feature>
<dbReference type="PANTHER" id="PTHR43280">
    <property type="entry name" value="ARAC-FAMILY TRANSCRIPTIONAL REGULATOR"/>
    <property type="match status" value="1"/>
</dbReference>
<dbReference type="Gene3D" id="1.10.10.60">
    <property type="entry name" value="Homeodomain-like"/>
    <property type="match status" value="2"/>
</dbReference>
<dbReference type="InterPro" id="IPR018060">
    <property type="entry name" value="HTH_AraC"/>
</dbReference>
<keyword evidence="2" id="KW-0238">DNA-binding</keyword>
<dbReference type="SMART" id="SM00342">
    <property type="entry name" value="HTH_ARAC"/>
    <property type="match status" value="1"/>
</dbReference>
<reference evidence="6" key="1">
    <citation type="journal article" date="2014" name="Int. J. Syst. Evol. Microbiol.">
        <title>Complete genome sequence of Corynebacterium casei LMG S-19264T (=DSM 44701T), isolated from a smear-ripened cheese.</title>
        <authorList>
            <consortium name="US DOE Joint Genome Institute (JGI-PGF)"/>
            <person name="Walter F."/>
            <person name="Albersmeier A."/>
            <person name="Kalinowski J."/>
            <person name="Ruckert C."/>
        </authorList>
    </citation>
    <scope>NUCLEOTIDE SEQUENCE</scope>
    <source>
        <strain evidence="6">NBRC 110023</strain>
    </source>
</reference>
<accession>A0AA37WIW7</accession>
<dbReference type="PROSITE" id="PS01124">
    <property type="entry name" value="HTH_ARAC_FAMILY_2"/>
    <property type="match status" value="1"/>
</dbReference>
<keyword evidence="3" id="KW-0010">Activator</keyword>
<organism evidence="6 7">
    <name type="scientific">Agaribacter marinus</name>
    <dbReference type="NCBI Taxonomy" id="1431249"/>
    <lineage>
        <taxon>Bacteria</taxon>
        <taxon>Pseudomonadati</taxon>
        <taxon>Pseudomonadota</taxon>
        <taxon>Gammaproteobacteria</taxon>
        <taxon>Alteromonadales</taxon>
        <taxon>Alteromonadaceae</taxon>
        <taxon>Agaribacter</taxon>
    </lineage>
</organism>
<protein>
    <recommendedName>
        <fullName evidence="5">HTH araC/xylS-type domain-containing protein</fullName>
    </recommendedName>
</protein>
<dbReference type="InterPro" id="IPR009057">
    <property type="entry name" value="Homeodomain-like_sf"/>
</dbReference>
<dbReference type="PRINTS" id="PR00032">
    <property type="entry name" value="HTHARAC"/>
</dbReference>
<dbReference type="InterPro" id="IPR020449">
    <property type="entry name" value="Tscrpt_reg_AraC-type_HTH"/>
</dbReference>
<gene>
    <name evidence="6" type="ORF">GCM10007852_33140</name>
</gene>
<dbReference type="PROSITE" id="PS00041">
    <property type="entry name" value="HTH_ARAC_FAMILY_1"/>
    <property type="match status" value="1"/>
</dbReference>
<sequence length="325" mass="37423">MQNTQIRFGRRPTDQPTLVEELVVFGKRCLYAPAKNALPPHCLNDYQLIFMESGVLEVYLDGRAVSVFPQQILIVRPYEIMRYVSNTLPVGNHYFLQLNAHNLNTMHPTFENISEKTNYITQTLLVELQHSFINDKNNQIIQGTSHCLELLKQLLQEHQNADKYSQLSAFCSYNALCIQLIRLLEKHQVKGRSDDLSWIQNVSKYVERNLCRNISTSELSALVGISENQLRIKLKQAVAQSPQQFVSQKRIELAKRLLCEETASITDIAYEMGFSSPQYFSLFFKKYTSLTPFEYRSEKRTMLIDANTDIVSDNAAAQRLDAHFS</sequence>
<dbReference type="EMBL" id="BSOT01000009">
    <property type="protein sequence ID" value="GLR72406.1"/>
    <property type="molecule type" value="Genomic_DNA"/>
</dbReference>
<evidence type="ECO:0000313" key="7">
    <source>
        <dbReference type="Proteomes" id="UP001156601"/>
    </source>
</evidence>
<dbReference type="AlphaFoldDB" id="A0AA37WIW7"/>
<dbReference type="SUPFAM" id="SSF46689">
    <property type="entry name" value="Homeodomain-like"/>
    <property type="match status" value="1"/>
</dbReference>
<dbReference type="GO" id="GO:0003700">
    <property type="term" value="F:DNA-binding transcription factor activity"/>
    <property type="evidence" value="ECO:0007669"/>
    <property type="project" value="InterPro"/>
</dbReference>
<dbReference type="InterPro" id="IPR003313">
    <property type="entry name" value="AraC-bd"/>
</dbReference>
<dbReference type="InterPro" id="IPR018062">
    <property type="entry name" value="HTH_AraC-typ_CS"/>
</dbReference>
<keyword evidence="7" id="KW-1185">Reference proteome</keyword>
<evidence type="ECO:0000256" key="2">
    <source>
        <dbReference type="ARBA" id="ARBA00023125"/>
    </source>
</evidence>
<dbReference type="Pfam" id="PF12833">
    <property type="entry name" value="HTH_18"/>
    <property type="match status" value="1"/>
</dbReference>
<reference evidence="6" key="2">
    <citation type="submission" date="2023-01" db="EMBL/GenBank/DDBJ databases">
        <title>Draft genome sequence of Agaribacter marinus strain NBRC 110023.</title>
        <authorList>
            <person name="Sun Q."/>
            <person name="Mori K."/>
        </authorList>
    </citation>
    <scope>NUCLEOTIDE SEQUENCE</scope>
    <source>
        <strain evidence="6">NBRC 110023</strain>
    </source>
</reference>
<evidence type="ECO:0000256" key="4">
    <source>
        <dbReference type="ARBA" id="ARBA00023163"/>
    </source>
</evidence>
<keyword evidence="4" id="KW-0804">Transcription</keyword>
<evidence type="ECO:0000259" key="5">
    <source>
        <dbReference type="PROSITE" id="PS01124"/>
    </source>
</evidence>
<name>A0AA37WIW7_9ALTE</name>
<dbReference type="InterPro" id="IPR037923">
    <property type="entry name" value="HTH-like"/>
</dbReference>
<dbReference type="RefSeq" id="WP_284218819.1">
    <property type="nucleotide sequence ID" value="NZ_BSOT01000009.1"/>
</dbReference>